<name>A0AAD8K433_TARER</name>
<dbReference type="AlphaFoldDB" id="A0AAD8K433"/>
<dbReference type="EMBL" id="JAUHHV010000008">
    <property type="protein sequence ID" value="KAK1414923.1"/>
    <property type="molecule type" value="Genomic_DNA"/>
</dbReference>
<reference evidence="1" key="1">
    <citation type="journal article" date="2023" name="bioRxiv">
        <title>Improved chromosome-level genome assembly for marigold (Tagetes erecta).</title>
        <authorList>
            <person name="Jiang F."/>
            <person name="Yuan L."/>
            <person name="Wang S."/>
            <person name="Wang H."/>
            <person name="Xu D."/>
            <person name="Wang A."/>
            <person name="Fan W."/>
        </authorList>
    </citation>
    <scope>NUCLEOTIDE SEQUENCE</scope>
    <source>
        <strain evidence="1">WSJ</strain>
        <tissue evidence="1">Leaf</tissue>
    </source>
</reference>
<sequence>MLISNHADSLLSSEHKKTYFYAFVTNGCECYTGNLLYTVATKVPANALMHRPTTRVLYKNTSMYNAHVDAMDISGEEHRDIFAKEELECGFESASGDYTHNLATKSKGIFNDDQTCEHTLLAFTLGV</sequence>
<organism evidence="1 2">
    <name type="scientific">Tagetes erecta</name>
    <name type="common">African marigold</name>
    <dbReference type="NCBI Taxonomy" id="13708"/>
    <lineage>
        <taxon>Eukaryota</taxon>
        <taxon>Viridiplantae</taxon>
        <taxon>Streptophyta</taxon>
        <taxon>Embryophyta</taxon>
        <taxon>Tracheophyta</taxon>
        <taxon>Spermatophyta</taxon>
        <taxon>Magnoliopsida</taxon>
        <taxon>eudicotyledons</taxon>
        <taxon>Gunneridae</taxon>
        <taxon>Pentapetalae</taxon>
        <taxon>asterids</taxon>
        <taxon>campanulids</taxon>
        <taxon>Asterales</taxon>
        <taxon>Asteraceae</taxon>
        <taxon>Asteroideae</taxon>
        <taxon>Heliantheae alliance</taxon>
        <taxon>Tageteae</taxon>
        <taxon>Tagetes</taxon>
    </lineage>
</organism>
<dbReference type="Proteomes" id="UP001229421">
    <property type="component" value="Unassembled WGS sequence"/>
</dbReference>
<comment type="caution">
    <text evidence="1">The sequence shown here is derived from an EMBL/GenBank/DDBJ whole genome shotgun (WGS) entry which is preliminary data.</text>
</comment>
<keyword evidence="2" id="KW-1185">Reference proteome</keyword>
<proteinExistence type="predicted"/>
<protein>
    <submittedName>
        <fullName evidence="1">Uncharacterized protein</fullName>
    </submittedName>
</protein>
<gene>
    <name evidence="1" type="ORF">QVD17_30688</name>
</gene>
<evidence type="ECO:0000313" key="2">
    <source>
        <dbReference type="Proteomes" id="UP001229421"/>
    </source>
</evidence>
<evidence type="ECO:0000313" key="1">
    <source>
        <dbReference type="EMBL" id="KAK1414923.1"/>
    </source>
</evidence>
<accession>A0AAD8K433</accession>